<dbReference type="AlphaFoldDB" id="A0A7W9HMS5"/>
<dbReference type="Proteomes" id="UP000552097">
    <property type="component" value="Unassembled WGS sequence"/>
</dbReference>
<accession>A0A7W9HMS5</accession>
<evidence type="ECO:0000313" key="2">
    <source>
        <dbReference type="Proteomes" id="UP000552097"/>
    </source>
</evidence>
<keyword evidence="2" id="KW-1185">Reference proteome</keyword>
<protein>
    <submittedName>
        <fullName evidence="1">Uncharacterized protein</fullName>
    </submittedName>
</protein>
<dbReference type="RefSeq" id="WP_312869414.1">
    <property type="nucleotide sequence ID" value="NZ_JACHMO010000001.1"/>
</dbReference>
<dbReference type="EMBL" id="JACHMO010000001">
    <property type="protein sequence ID" value="MBB5804773.1"/>
    <property type="molecule type" value="Genomic_DNA"/>
</dbReference>
<sequence length="154" mass="16845">MLRDDPGWESDEVLLRELRAALAEERDVPEHLLQAARAAYTWRTVDAELLALTSYDSILDAGLAKRARAAQTARQLVFDAEGFSVQVEVTEAGVAGQVLPARPGRVWLLTATGPVEDAELDELGMFLLGPPPAGPVRFRCEVDGRTVMTDWVCV</sequence>
<reference evidence="1 2" key="1">
    <citation type="submission" date="2020-08" db="EMBL/GenBank/DDBJ databases">
        <title>Sequencing the genomes of 1000 actinobacteria strains.</title>
        <authorList>
            <person name="Klenk H.-P."/>
        </authorList>
    </citation>
    <scope>NUCLEOTIDE SEQUENCE [LARGE SCALE GENOMIC DNA]</scope>
    <source>
        <strain evidence="1 2">DSM 45486</strain>
    </source>
</reference>
<organism evidence="1 2">
    <name type="scientific">Saccharothrix ecbatanensis</name>
    <dbReference type="NCBI Taxonomy" id="1105145"/>
    <lineage>
        <taxon>Bacteria</taxon>
        <taxon>Bacillati</taxon>
        <taxon>Actinomycetota</taxon>
        <taxon>Actinomycetes</taxon>
        <taxon>Pseudonocardiales</taxon>
        <taxon>Pseudonocardiaceae</taxon>
        <taxon>Saccharothrix</taxon>
    </lineage>
</organism>
<name>A0A7W9HMS5_9PSEU</name>
<proteinExistence type="predicted"/>
<comment type="caution">
    <text evidence="1">The sequence shown here is derived from an EMBL/GenBank/DDBJ whole genome shotgun (WGS) entry which is preliminary data.</text>
</comment>
<gene>
    <name evidence="1" type="ORF">F4560_004541</name>
</gene>
<evidence type="ECO:0000313" key="1">
    <source>
        <dbReference type="EMBL" id="MBB5804773.1"/>
    </source>
</evidence>